<dbReference type="InterPro" id="IPR036388">
    <property type="entry name" value="WH-like_DNA-bd_sf"/>
</dbReference>
<organism evidence="6 7">
    <name type="scientific">Populibacterium corticicola</name>
    <dbReference type="NCBI Taxonomy" id="1812826"/>
    <lineage>
        <taxon>Bacteria</taxon>
        <taxon>Bacillati</taxon>
        <taxon>Actinomycetota</taxon>
        <taxon>Actinomycetes</taxon>
        <taxon>Micrococcales</taxon>
        <taxon>Jonesiaceae</taxon>
        <taxon>Populibacterium</taxon>
    </lineage>
</organism>
<dbReference type="InterPro" id="IPR005119">
    <property type="entry name" value="LysR_subst-bd"/>
</dbReference>
<dbReference type="SUPFAM" id="SSF53850">
    <property type="entry name" value="Periplasmic binding protein-like II"/>
    <property type="match status" value="1"/>
</dbReference>
<name>A0ABW5XGH5_9MICO</name>
<dbReference type="PANTHER" id="PTHR30346">
    <property type="entry name" value="TRANSCRIPTIONAL DUAL REGULATOR HCAR-RELATED"/>
    <property type="match status" value="1"/>
</dbReference>
<evidence type="ECO:0000313" key="7">
    <source>
        <dbReference type="Proteomes" id="UP001597391"/>
    </source>
</evidence>
<keyword evidence="7" id="KW-1185">Reference proteome</keyword>
<keyword evidence="4" id="KW-0804">Transcription</keyword>
<comment type="caution">
    <text evidence="6">The sequence shown here is derived from an EMBL/GenBank/DDBJ whole genome shotgun (WGS) entry which is preliminary data.</text>
</comment>
<dbReference type="Gene3D" id="3.40.190.10">
    <property type="entry name" value="Periplasmic binding protein-like II"/>
    <property type="match status" value="2"/>
</dbReference>
<dbReference type="RefSeq" id="WP_377467692.1">
    <property type="nucleotide sequence ID" value="NZ_JBHUOP010000007.1"/>
</dbReference>
<gene>
    <name evidence="6" type="ORF">ACFSYH_13450</name>
</gene>
<reference evidence="7" key="1">
    <citation type="journal article" date="2019" name="Int. J. Syst. Evol. Microbiol.">
        <title>The Global Catalogue of Microorganisms (GCM) 10K type strain sequencing project: providing services to taxonomists for standard genome sequencing and annotation.</title>
        <authorList>
            <consortium name="The Broad Institute Genomics Platform"/>
            <consortium name="The Broad Institute Genome Sequencing Center for Infectious Disease"/>
            <person name="Wu L."/>
            <person name="Ma J."/>
        </authorList>
    </citation>
    <scope>NUCLEOTIDE SEQUENCE [LARGE SCALE GENOMIC DNA]</scope>
    <source>
        <strain evidence="7">KCTC 33576</strain>
    </source>
</reference>
<evidence type="ECO:0000256" key="4">
    <source>
        <dbReference type="ARBA" id="ARBA00023163"/>
    </source>
</evidence>
<accession>A0ABW5XGH5</accession>
<comment type="similarity">
    <text evidence="1">Belongs to the LysR transcriptional regulatory family.</text>
</comment>
<dbReference type="Pfam" id="PF00126">
    <property type="entry name" value="HTH_1"/>
    <property type="match status" value="1"/>
</dbReference>
<keyword evidence="2" id="KW-0805">Transcription regulation</keyword>
<feature type="domain" description="HTH lysR-type" evidence="5">
    <location>
        <begin position="2"/>
        <end position="59"/>
    </location>
</feature>
<dbReference type="Pfam" id="PF03466">
    <property type="entry name" value="LysR_substrate"/>
    <property type="match status" value="1"/>
</dbReference>
<evidence type="ECO:0000256" key="2">
    <source>
        <dbReference type="ARBA" id="ARBA00023015"/>
    </source>
</evidence>
<dbReference type="Proteomes" id="UP001597391">
    <property type="component" value="Unassembled WGS sequence"/>
</dbReference>
<evidence type="ECO:0000256" key="1">
    <source>
        <dbReference type="ARBA" id="ARBA00009437"/>
    </source>
</evidence>
<evidence type="ECO:0000313" key="6">
    <source>
        <dbReference type="EMBL" id="MFD2841565.1"/>
    </source>
</evidence>
<keyword evidence="3" id="KW-0238">DNA-binding</keyword>
<evidence type="ECO:0000256" key="3">
    <source>
        <dbReference type="ARBA" id="ARBA00023125"/>
    </source>
</evidence>
<proteinExistence type="inferred from homology"/>
<sequence length="300" mass="33032">MIDVRRLRVLLELQRRGTLAEVALALHQTPSAVSQQLGLLEKEAGVELLRKSGRRVQLTPAAHTLAAYAAQIMDLLEQAHTEVARSDSTLKATVRVAVFQSAALAFMPQVLTILTEEHPDLRVTMTQREPETALRETWTRDFDLVIAEQYPGHAAPWHPELDRVELTTDALRLAIPATGPAFAAVESLCDAHNLPWVMEPRGAASRHWAEQACRTAGFEPDVRFETADLQAHMALISSGNAVALLPGLMTVSRPPGIKLLELPGNPRRTIFTSVRENSSTLHSISEIRRVLAQVTHDLVA</sequence>
<evidence type="ECO:0000259" key="5">
    <source>
        <dbReference type="PROSITE" id="PS50931"/>
    </source>
</evidence>
<dbReference type="PROSITE" id="PS50931">
    <property type="entry name" value="HTH_LYSR"/>
    <property type="match status" value="1"/>
</dbReference>
<dbReference type="Gene3D" id="1.10.10.10">
    <property type="entry name" value="Winged helix-like DNA-binding domain superfamily/Winged helix DNA-binding domain"/>
    <property type="match status" value="1"/>
</dbReference>
<dbReference type="EMBL" id="JBHUOP010000007">
    <property type="protein sequence ID" value="MFD2841565.1"/>
    <property type="molecule type" value="Genomic_DNA"/>
</dbReference>
<dbReference type="InterPro" id="IPR000847">
    <property type="entry name" value="LysR_HTH_N"/>
</dbReference>
<dbReference type="PANTHER" id="PTHR30346:SF29">
    <property type="entry name" value="LYSR SUBSTRATE-BINDING"/>
    <property type="match status" value="1"/>
</dbReference>
<protein>
    <submittedName>
        <fullName evidence="6">LysR family transcriptional regulator</fullName>
    </submittedName>
</protein>
<dbReference type="SUPFAM" id="SSF46785">
    <property type="entry name" value="Winged helix' DNA-binding domain"/>
    <property type="match status" value="1"/>
</dbReference>
<dbReference type="InterPro" id="IPR036390">
    <property type="entry name" value="WH_DNA-bd_sf"/>
</dbReference>